<proteinExistence type="predicted"/>
<evidence type="ECO:0000313" key="2">
    <source>
        <dbReference type="Proteomes" id="UP000001340"/>
    </source>
</evidence>
<name>A0A0E2D227_LEPIR</name>
<keyword evidence="1" id="KW-0808">Transferase</keyword>
<dbReference type="InterPro" id="IPR018775">
    <property type="entry name" value="RlaP"/>
</dbReference>
<comment type="caution">
    <text evidence="1">The sequence shown here is derived from an EMBL/GenBank/DDBJ whole genome shotgun (WGS) entry which is preliminary data.</text>
</comment>
<accession>A0A0E2D227</accession>
<sequence length="71" mass="8580">MNQVQELGGFESIDSDCDIRFIYKHETEWFLNVLPKKMSLEFYKILNSYRIFECARDRLGVKLLIFSKWIL</sequence>
<gene>
    <name evidence="1" type="ORF">LEP1GSC105_4488</name>
</gene>
<dbReference type="EMBL" id="AHNR02000057">
    <property type="protein sequence ID" value="EKR54059.1"/>
    <property type="molecule type" value="Genomic_DNA"/>
</dbReference>
<protein>
    <submittedName>
        <fullName evidence="1">Nucleotidyltransferase domain protein</fullName>
    </submittedName>
</protein>
<dbReference type="Proteomes" id="UP000001340">
    <property type="component" value="Unassembled WGS sequence"/>
</dbReference>
<organism evidence="1 2">
    <name type="scientific">Leptospira interrogans str. UI 12758</name>
    <dbReference type="NCBI Taxonomy" id="1049938"/>
    <lineage>
        <taxon>Bacteria</taxon>
        <taxon>Pseudomonadati</taxon>
        <taxon>Spirochaetota</taxon>
        <taxon>Spirochaetia</taxon>
        <taxon>Leptospirales</taxon>
        <taxon>Leptospiraceae</taxon>
        <taxon>Leptospira</taxon>
    </lineage>
</organism>
<reference evidence="1 2" key="1">
    <citation type="submission" date="2012-10" db="EMBL/GenBank/DDBJ databases">
        <authorList>
            <person name="Harkins D.M."/>
            <person name="Durkin A.S."/>
            <person name="Brinkac L.M."/>
            <person name="Haft D.H."/>
            <person name="Selengut J.D."/>
            <person name="Sanka R."/>
            <person name="DePew J."/>
            <person name="Purushe J."/>
            <person name="Chanthongthip A."/>
            <person name="Lattana O."/>
            <person name="Phetsouvanh R."/>
            <person name="Newton P.N."/>
            <person name="Vinetz J.M."/>
            <person name="Sutton G.G."/>
            <person name="Nierman W.C."/>
            <person name="Fouts D.E."/>
        </authorList>
    </citation>
    <scope>NUCLEOTIDE SEQUENCE [LARGE SCALE GENOMIC DNA]</scope>
    <source>
        <strain evidence="1 2">UI 12758</strain>
    </source>
</reference>
<dbReference type="GO" id="GO:0016740">
    <property type="term" value="F:transferase activity"/>
    <property type="evidence" value="ECO:0007669"/>
    <property type="project" value="UniProtKB-KW"/>
</dbReference>
<evidence type="ECO:0000313" key="1">
    <source>
        <dbReference type="EMBL" id="EKR54059.1"/>
    </source>
</evidence>
<dbReference type="Pfam" id="PF10127">
    <property type="entry name" value="RlaP"/>
    <property type="match status" value="1"/>
</dbReference>
<dbReference type="AlphaFoldDB" id="A0A0E2D227"/>